<proteinExistence type="predicted"/>
<dbReference type="RefSeq" id="WP_004289856.1">
    <property type="nucleotide sequence ID" value="NZ_CABKNQ010000019.1"/>
</dbReference>
<dbReference type="STRING" id="483216.BACEGG_01561"/>
<dbReference type="GO" id="GO:0019146">
    <property type="term" value="F:arabinose-5-phosphate isomerase activity"/>
    <property type="evidence" value="ECO:0007669"/>
    <property type="project" value="UniProtKB-EC"/>
</dbReference>
<evidence type="ECO:0000259" key="2">
    <source>
        <dbReference type="PROSITE" id="PS51371"/>
    </source>
</evidence>
<sequence>MKDYCKYLIDIQATIRDALVALNNLSHDVLVLFVMDDKQKIVGTLTDGDIRRYLIGGGDVNGVVMDAMQTNFHFVQSNVSLSLIRDYKKRGISLIPCLDTDGHLLKVIDLKNKKSLLPIDAVLMAGGKGERLRPLTEKVPKPLLHVGDKAIIDYNIERLISYGVEHISVTVNYLHEQIEEHFKECRDGIQIKCICEPKYLGTIGSVKFVDTFYNDAVLIMNSDLFTNIDYEDFYLHFREHDADMSVAAVPYSISVPYGIFELEGRNIEGVREKPTYNYYANAGIYLIKKEHLDKIPIDTFFNATDFMEMLIREKMKVVRFPITGYWIDIGKHEDYKKAQELVKHL</sequence>
<dbReference type="GeneID" id="93070639"/>
<evidence type="ECO:0000313" key="3">
    <source>
        <dbReference type="EMBL" id="SUV28748.1"/>
    </source>
</evidence>
<protein>
    <submittedName>
        <fullName evidence="3">Nucleotidyltransferase</fullName>
        <ecNumber evidence="3">5.3.1.13</ecNumber>
    </submittedName>
</protein>
<evidence type="ECO:0000313" key="4">
    <source>
        <dbReference type="Proteomes" id="UP000254424"/>
    </source>
</evidence>
<dbReference type="SUPFAM" id="SSF53448">
    <property type="entry name" value="Nucleotide-diphospho-sugar transferases"/>
    <property type="match status" value="1"/>
</dbReference>
<dbReference type="InterPro" id="IPR050486">
    <property type="entry name" value="Mannose-1P_guanyltransferase"/>
</dbReference>
<dbReference type="Pfam" id="PF00483">
    <property type="entry name" value="NTP_transferase"/>
    <property type="match status" value="1"/>
</dbReference>
<dbReference type="InterPro" id="IPR029044">
    <property type="entry name" value="Nucleotide-diphossugar_trans"/>
</dbReference>
<name>A0A380YLH6_9BACE</name>
<dbReference type="Gene3D" id="3.10.580.10">
    <property type="entry name" value="CBS-domain"/>
    <property type="match status" value="1"/>
</dbReference>
<dbReference type="EMBL" id="UFSX01000001">
    <property type="protein sequence ID" value="SUV28748.1"/>
    <property type="molecule type" value="Genomic_DNA"/>
</dbReference>
<dbReference type="InterPro" id="IPR046342">
    <property type="entry name" value="CBS_dom_sf"/>
</dbReference>
<dbReference type="EC" id="5.3.1.13" evidence="3"/>
<dbReference type="PANTHER" id="PTHR22572">
    <property type="entry name" value="SUGAR-1-PHOSPHATE GUANYL TRANSFERASE"/>
    <property type="match status" value="1"/>
</dbReference>
<keyword evidence="3" id="KW-0808">Transferase</keyword>
<dbReference type="CDD" id="cd06426">
    <property type="entry name" value="NTP_transferase_like_2"/>
    <property type="match status" value="1"/>
</dbReference>
<keyword evidence="1" id="KW-0129">CBS domain</keyword>
<dbReference type="Proteomes" id="UP000254424">
    <property type="component" value="Unassembled WGS sequence"/>
</dbReference>
<dbReference type="Gene3D" id="3.90.550.10">
    <property type="entry name" value="Spore Coat Polysaccharide Biosynthesis Protein SpsA, Chain A"/>
    <property type="match status" value="1"/>
</dbReference>
<evidence type="ECO:0000256" key="1">
    <source>
        <dbReference type="PROSITE-ProRule" id="PRU00703"/>
    </source>
</evidence>
<dbReference type="GO" id="GO:0016740">
    <property type="term" value="F:transferase activity"/>
    <property type="evidence" value="ECO:0007669"/>
    <property type="project" value="UniProtKB-KW"/>
</dbReference>
<accession>A0A380YLH6</accession>
<feature type="domain" description="CBS" evidence="2">
    <location>
        <begin position="1"/>
        <end position="60"/>
    </location>
</feature>
<dbReference type="SUPFAM" id="SSF54631">
    <property type="entry name" value="CBS-domain pair"/>
    <property type="match status" value="1"/>
</dbReference>
<reference evidence="3 4" key="1">
    <citation type="submission" date="2018-06" db="EMBL/GenBank/DDBJ databases">
        <authorList>
            <consortium name="Pathogen Informatics"/>
            <person name="Doyle S."/>
        </authorList>
    </citation>
    <scope>NUCLEOTIDE SEQUENCE [LARGE SCALE GENOMIC DNA]</scope>
    <source>
        <strain evidence="3 4">NCTC11155</strain>
    </source>
</reference>
<organism evidence="3 4">
    <name type="scientific">Bacteroides eggerthii</name>
    <dbReference type="NCBI Taxonomy" id="28111"/>
    <lineage>
        <taxon>Bacteria</taxon>
        <taxon>Pseudomonadati</taxon>
        <taxon>Bacteroidota</taxon>
        <taxon>Bacteroidia</taxon>
        <taxon>Bacteroidales</taxon>
        <taxon>Bacteroidaceae</taxon>
        <taxon>Bacteroides</taxon>
    </lineage>
</organism>
<dbReference type="InterPro" id="IPR005835">
    <property type="entry name" value="NTP_transferase_dom"/>
</dbReference>
<dbReference type="Pfam" id="PF00571">
    <property type="entry name" value="CBS"/>
    <property type="match status" value="1"/>
</dbReference>
<dbReference type="PROSITE" id="PS51371">
    <property type="entry name" value="CBS"/>
    <property type="match status" value="1"/>
</dbReference>
<dbReference type="OrthoDB" id="9813880at2"/>
<dbReference type="InterPro" id="IPR000644">
    <property type="entry name" value="CBS_dom"/>
</dbReference>
<gene>
    <name evidence="3" type="primary">gutQ</name>
    <name evidence="3" type="ORF">NCTC11155_00701</name>
</gene>
<keyword evidence="3" id="KW-0413">Isomerase</keyword>
<dbReference type="AlphaFoldDB" id="A0A380YLH6"/>